<proteinExistence type="inferred from homology"/>
<dbReference type="Gene3D" id="3.40.1260.20">
    <property type="entry name" value="Ribonuclease E, catalytic domain"/>
    <property type="match status" value="1"/>
</dbReference>
<dbReference type="Pfam" id="PF20833">
    <property type="entry name" value="RNase_E_G_Thio"/>
    <property type="match status" value="1"/>
</dbReference>
<feature type="domain" description="S1 motif" evidence="16">
    <location>
        <begin position="38"/>
        <end position="131"/>
    </location>
</feature>
<evidence type="ECO:0000259" key="16">
    <source>
        <dbReference type="SMART" id="SM00316"/>
    </source>
</evidence>
<evidence type="ECO:0000256" key="7">
    <source>
        <dbReference type="ARBA" id="ARBA00022555"/>
    </source>
</evidence>
<evidence type="ECO:0000313" key="17">
    <source>
        <dbReference type="EMBL" id="MBD3870976.1"/>
    </source>
</evidence>
<evidence type="ECO:0000256" key="11">
    <source>
        <dbReference type="ARBA" id="ARBA00022730"/>
    </source>
</evidence>
<evidence type="ECO:0000256" key="1">
    <source>
        <dbReference type="ARBA" id="ARBA00001946"/>
    </source>
</evidence>
<evidence type="ECO:0000256" key="10">
    <source>
        <dbReference type="ARBA" id="ARBA00022723"/>
    </source>
</evidence>
<dbReference type="GO" id="GO:0016787">
    <property type="term" value="F:hydrolase activity"/>
    <property type="evidence" value="ECO:0007669"/>
    <property type="project" value="UniProtKB-KW"/>
</dbReference>
<keyword evidence="5" id="KW-0963">Cytoplasm</keyword>
<gene>
    <name evidence="17" type="ORF">IFJ97_06400</name>
</gene>
<evidence type="ECO:0000256" key="4">
    <source>
        <dbReference type="ARBA" id="ARBA00017719"/>
    </source>
</evidence>
<dbReference type="GO" id="GO:0005737">
    <property type="term" value="C:cytoplasm"/>
    <property type="evidence" value="ECO:0007669"/>
    <property type="project" value="UniProtKB-SubCell"/>
</dbReference>
<keyword evidence="9" id="KW-0540">Nuclease</keyword>
<dbReference type="GO" id="GO:0000049">
    <property type="term" value="F:tRNA binding"/>
    <property type="evidence" value="ECO:0007669"/>
    <property type="project" value="UniProtKB-KW"/>
</dbReference>
<keyword evidence="14" id="KW-0460">Magnesium</keyword>
<dbReference type="GO" id="GO:0006364">
    <property type="term" value="P:rRNA processing"/>
    <property type="evidence" value="ECO:0007669"/>
    <property type="project" value="UniProtKB-KW"/>
</dbReference>
<evidence type="ECO:0000256" key="5">
    <source>
        <dbReference type="ARBA" id="ARBA00022490"/>
    </source>
</evidence>
<sequence length="496" mass="56176">MSNSVLYLSVNPFETRVAMHENSRLVSYRAERHRTSSVVGNLYKGRVNRVLPGMQAAFVDIGLARNAFLYVREAGGILDDFTDIFLAEEGEVLQPDMSNSDISDLLRQGQEILVQVVKDPIGTKGARLTTHVSLPGRFLVYLPNVRHHGVSRRITDDEERSRLRGIVETFDAPGGWIVRTAGEDQGTAELDADRKYLLQMWDRIQGIANQARAPSLIHRELSAVLRAIRDLFTHSLSEVWIDDEESFEEILDFLEQSDPSLVPRVKLFRQATDLMNSFGIDRELEKALRPKVWLKSGGYLVINQTEALVTIDINTGKYVGTQTLEDTVFALNLEASVEIVRQLRLRDLGGIIVIDFIDMEEPEHRQLVFDTLAEELASDPARTQLLPMSDIGLVQLTRKRTRPSLERTLSRECPYCHGSGRIKALPTVCLEIRRELLAVAAADIDQQVSLVVHPAISHYLQGPFRELIRELEETHGLQIILRENPLFHEEQFEISE</sequence>
<keyword evidence="6" id="KW-0698">rRNA processing</keyword>
<evidence type="ECO:0000256" key="2">
    <source>
        <dbReference type="ARBA" id="ARBA00004496"/>
    </source>
</evidence>
<dbReference type="PANTHER" id="PTHR30001">
    <property type="entry name" value="RIBONUCLEASE"/>
    <property type="match status" value="1"/>
</dbReference>
<evidence type="ECO:0000256" key="12">
    <source>
        <dbReference type="ARBA" id="ARBA00022759"/>
    </source>
</evidence>
<keyword evidence="12" id="KW-0255">Endonuclease</keyword>
<dbReference type="InterPro" id="IPR048583">
    <property type="entry name" value="RNase_E_G_thioredoxin-like"/>
</dbReference>
<dbReference type="GO" id="GO:0004540">
    <property type="term" value="F:RNA nuclease activity"/>
    <property type="evidence" value="ECO:0007669"/>
    <property type="project" value="InterPro"/>
</dbReference>
<dbReference type="EMBL" id="JACXWA010000109">
    <property type="protein sequence ID" value="MBD3870976.1"/>
    <property type="molecule type" value="Genomic_DNA"/>
</dbReference>
<dbReference type="InterPro" id="IPR019307">
    <property type="entry name" value="RNA-bd_AU-1/RNase_E/G"/>
</dbReference>
<dbReference type="InterPro" id="IPR003029">
    <property type="entry name" value="S1_domain"/>
</dbReference>
<dbReference type="InterPro" id="IPR004659">
    <property type="entry name" value="RNase_E/G"/>
</dbReference>
<dbReference type="NCBIfam" id="TIGR00757">
    <property type="entry name" value="RNaseEG"/>
    <property type="match status" value="1"/>
</dbReference>
<dbReference type="GO" id="GO:0046872">
    <property type="term" value="F:metal ion binding"/>
    <property type="evidence" value="ECO:0007669"/>
    <property type="project" value="UniProtKB-KW"/>
</dbReference>
<dbReference type="CDD" id="cd04453">
    <property type="entry name" value="S1_RNase_E"/>
    <property type="match status" value="1"/>
</dbReference>
<evidence type="ECO:0000256" key="15">
    <source>
        <dbReference type="ARBA" id="ARBA00022884"/>
    </source>
</evidence>
<keyword evidence="15" id="KW-0694">RNA-binding</keyword>
<dbReference type="AlphaFoldDB" id="A0A8J6YC69"/>
<dbReference type="SMART" id="SM00316">
    <property type="entry name" value="S1"/>
    <property type="match status" value="1"/>
</dbReference>
<evidence type="ECO:0000256" key="13">
    <source>
        <dbReference type="ARBA" id="ARBA00022801"/>
    </source>
</evidence>
<dbReference type="GO" id="GO:0008033">
    <property type="term" value="P:tRNA processing"/>
    <property type="evidence" value="ECO:0007669"/>
    <property type="project" value="UniProtKB-KW"/>
</dbReference>
<keyword evidence="11" id="KW-0699">rRNA-binding</keyword>
<comment type="similarity">
    <text evidence="3">Belongs to the RNase E/G family. RNase G subfamily.</text>
</comment>
<evidence type="ECO:0000256" key="6">
    <source>
        <dbReference type="ARBA" id="ARBA00022552"/>
    </source>
</evidence>
<evidence type="ECO:0000256" key="8">
    <source>
        <dbReference type="ARBA" id="ARBA00022694"/>
    </source>
</evidence>
<keyword evidence="10" id="KW-0479">Metal-binding</keyword>
<name>A0A8J6YC69_9BACT</name>
<dbReference type="PANTHER" id="PTHR30001:SF0">
    <property type="entry name" value="RIBONUCLEASE G"/>
    <property type="match status" value="1"/>
</dbReference>
<dbReference type="GO" id="GO:0004519">
    <property type="term" value="F:endonuclease activity"/>
    <property type="evidence" value="ECO:0007669"/>
    <property type="project" value="UniProtKB-KW"/>
</dbReference>
<comment type="cofactor">
    <cofactor evidence="1">
        <name>Mg(2+)</name>
        <dbReference type="ChEBI" id="CHEBI:18420"/>
    </cofactor>
</comment>
<evidence type="ECO:0000256" key="3">
    <source>
        <dbReference type="ARBA" id="ARBA00005663"/>
    </source>
</evidence>
<dbReference type="InterPro" id="IPR012340">
    <property type="entry name" value="NA-bd_OB-fold"/>
</dbReference>
<protein>
    <recommendedName>
        <fullName evidence="4">Ribonuclease G</fullName>
    </recommendedName>
</protein>
<keyword evidence="7" id="KW-0820">tRNA-binding</keyword>
<keyword evidence="13" id="KW-0378">Hydrolase</keyword>
<keyword evidence="8" id="KW-0819">tRNA processing</keyword>
<evidence type="ECO:0000256" key="9">
    <source>
        <dbReference type="ARBA" id="ARBA00022722"/>
    </source>
</evidence>
<reference evidence="17 18" key="1">
    <citation type="submission" date="2020-08" db="EMBL/GenBank/DDBJ databases">
        <title>Acidobacteriota in marine sediments use diverse sulfur dissimilation pathways.</title>
        <authorList>
            <person name="Wasmund K."/>
        </authorList>
    </citation>
    <scope>NUCLEOTIDE SEQUENCE [LARGE SCALE GENOMIC DNA]</scope>
    <source>
        <strain evidence="17">MAG AM3-A</strain>
    </source>
</reference>
<evidence type="ECO:0000313" key="18">
    <source>
        <dbReference type="Proteomes" id="UP000598633"/>
    </source>
</evidence>
<dbReference type="Gene3D" id="2.40.50.140">
    <property type="entry name" value="Nucleic acid-binding proteins"/>
    <property type="match status" value="1"/>
</dbReference>
<dbReference type="GO" id="GO:0019843">
    <property type="term" value="F:rRNA binding"/>
    <property type="evidence" value="ECO:0007669"/>
    <property type="project" value="UniProtKB-KW"/>
</dbReference>
<comment type="caution">
    <text evidence="17">The sequence shown here is derived from an EMBL/GenBank/DDBJ whole genome shotgun (WGS) entry which is preliminary data.</text>
</comment>
<accession>A0A8J6YC69</accession>
<dbReference type="Pfam" id="PF10150">
    <property type="entry name" value="RNase_E_G"/>
    <property type="match status" value="1"/>
</dbReference>
<dbReference type="Proteomes" id="UP000598633">
    <property type="component" value="Unassembled WGS sequence"/>
</dbReference>
<comment type="subcellular location">
    <subcellularLocation>
        <location evidence="2">Cytoplasm</location>
    </subcellularLocation>
</comment>
<organism evidence="17 18">
    <name type="scientific">Candidatus Sulfomarinibacter kjeldsenii</name>
    <dbReference type="NCBI Taxonomy" id="2885994"/>
    <lineage>
        <taxon>Bacteria</taxon>
        <taxon>Pseudomonadati</taxon>
        <taxon>Acidobacteriota</taxon>
        <taxon>Thermoanaerobaculia</taxon>
        <taxon>Thermoanaerobaculales</taxon>
        <taxon>Candidatus Sulfomarinibacteraceae</taxon>
        <taxon>Candidatus Sulfomarinibacter</taxon>
    </lineage>
</organism>
<evidence type="ECO:0000256" key="14">
    <source>
        <dbReference type="ARBA" id="ARBA00022842"/>
    </source>
</evidence>
<dbReference type="SUPFAM" id="SSF50249">
    <property type="entry name" value="Nucleic acid-binding proteins"/>
    <property type="match status" value="1"/>
</dbReference>